<proteinExistence type="predicted"/>
<dbReference type="EMBL" id="CP050549">
    <property type="protein sequence ID" value="QND43321.1"/>
    <property type="molecule type" value="Genomic_DNA"/>
</dbReference>
<evidence type="ECO:0000313" key="2">
    <source>
        <dbReference type="Proteomes" id="UP000515518"/>
    </source>
</evidence>
<dbReference type="AlphaFoldDB" id="A0A7G6RM39"/>
<reference evidence="2" key="1">
    <citation type="journal article" date="2020" name="Mol. Plant Microbe">
        <title>Rhizobial microsymbionts of the narrowly endemic Oxytropis species growing in Kamchatka are characterized by significant genetic diversity and possess a set of genes that are associated with T3SS and T6SS secretion systems and can affect the development of symbiosis.</title>
        <authorList>
            <person name="Safronova V."/>
            <person name="Guro P."/>
            <person name="Sazanova A."/>
            <person name="Kuznetsova I."/>
            <person name="Belimov A."/>
            <person name="Yakubov V."/>
            <person name="Chirak E."/>
            <person name="Afonin A."/>
            <person name="Gogolev Y."/>
            <person name="Andronov E."/>
            <person name="Tikhonovich I."/>
        </authorList>
    </citation>
    <scope>NUCLEOTIDE SEQUENCE [LARGE SCALE GENOMIC DNA]</scope>
    <source>
        <strain evidence="2">RCAM0610</strain>
    </source>
</reference>
<accession>A0A7G6RM39</accession>
<organism evidence="1 2">
    <name type="scientific">Rhizobium leguminosarum bv. viciae</name>
    <dbReference type="NCBI Taxonomy" id="387"/>
    <lineage>
        <taxon>Bacteria</taxon>
        <taxon>Pseudomonadati</taxon>
        <taxon>Pseudomonadota</taxon>
        <taxon>Alphaproteobacteria</taxon>
        <taxon>Hyphomicrobiales</taxon>
        <taxon>Rhizobiaceae</taxon>
        <taxon>Rhizobium/Agrobacterium group</taxon>
        <taxon>Rhizobium</taxon>
    </lineage>
</organism>
<sequence length="62" mass="6920">MAAQHQASAAEEAGNARYCLRLHPAIVVAIKDRVAVHQSWAERYAAYAREQLGISDEDYIYA</sequence>
<protein>
    <submittedName>
        <fullName evidence="1">Uncharacterized protein</fullName>
    </submittedName>
</protein>
<name>A0A7G6RM39_RHILV</name>
<gene>
    <name evidence="1" type="ORF">HB770_21060</name>
</gene>
<dbReference type="Proteomes" id="UP000515518">
    <property type="component" value="Chromosome"/>
</dbReference>
<evidence type="ECO:0000313" key="1">
    <source>
        <dbReference type="EMBL" id="QND43321.1"/>
    </source>
</evidence>